<evidence type="ECO:0000313" key="16">
    <source>
        <dbReference type="Proteomes" id="UP000198535"/>
    </source>
</evidence>
<comment type="cofactor">
    <cofactor evidence="2">
        <name>[4Fe-4S] cluster</name>
        <dbReference type="ChEBI" id="CHEBI:49883"/>
    </cofactor>
</comment>
<organism evidence="15 16">
    <name type="scientific">Methanolobus profundi</name>
    <dbReference type="NCBI Taxonomy" id="487685"/>
    <lineage>
        <taxon>Archaea</taxon>
        <taxon>Methanobacteriati</taxon>
        <taxon>Methanobacteriota</taxon>
        <taxon>Stenosarchaea group</taxon>
        <taxon>Methanomicrobia</taxon>
        <taxon>Methanosarcinales</taxon>
        <taxon>Methanosarcinaceae</taxon>
        <taxon>Methanolobus</taxon>
    </lineage>
</organism>
<accession>A0A1I4QKM0</accession>
<keyword evidence="6 12" id="KW-0479">Metal-binding</keyword>
<evidence type="ECO:0000256" key="12">
    <source>
        <dbReference type="PIRSR" id="PIRSR000310-1"/>
    </source>
</evidence>
<feature type="binding site" evidence="12">
    <location>
        <position position="56"/>
    </location>
    <ligand>
        <name>[4Fe-4S] cluster</name>
        <dbReference type="ChEBI" id="CHEBI:49883"/>
        <label>1</label>
    </ligand>
</feature>
<dbReference type="InterPro" id="IPR027394">
    <property type="entry name" value="Cytochrome-c3_hydrogenase_C"/>
</dbReference>
<dbReference type="NCBIfam" id="TIGR00391">
    <property type="entry name" value="hydA"/>
    <property type="match status" value="1"/>
</dbReference>
<dbReference type="InterPro" id="IPR006137">
    <property type="entry name" value="NADH_UbQ_OxRdtase-like_20kDa"/>
</dbReference>
<comment type="subcellular location">
    <subcellularLocation>
        <location evidence="3">Cell envelope</location>
    </subcellularLocation>
</comment>
<evidence type="ECO:0000259" key="14">
    <source>
        <dbReference type="Pfam" id="PF14720"/>
    </source>
</evidence>
<dbReference type="Pfam" id="PF01058">
    <property type="entry name" value="Oxidored_q6"/>
    <property type="match status" value="1"/>
</dbReference>
<evidence type="ECO:0000256" key="11">
    <source>
        <dbReference type="ARBA" id="ARBA00023291"/>
    </source>
</evidence>
<feature type="binding site" evidence="12">
    <location>
        <position position="290"/>
    </location>
    <ligand>
        <name>[4Fe-4S] cluster</name>
        <dbReference type="ChEBI" id="CHEBI:49883"/>
        <label>2</label>
    </ligand>
</feature>
<dbReference type="GO" id="GO:0008901">
    <property type="term" value="F:ferredoxin hydrogenase activity"/>
    <property type="evidence" value="ECO:0007669"/>
    <property type="project" value="InterPro"/>
</dbReference>
<dbReference type="SUPFAM" id="SSF56770">
    <property type="entry name" value="HydA/Nqo6-like"/>
    <property type="match status" value="1"/>
</dbReference>
<dbReference type="InterPro" id="IPR006311">
    <property type="entry name" value="TAT_signal"/>
</dbReference>
<dbReference type="PANTHER" id="PTHR30013">
    <property type="entry name" value="NIFE / NIFESE HYDROGENASE SMALL SUBUNIT FAMILY MEMBER"/>
    <property type="match status" value="1"/>
</dbReference>
<keyword evidence="9 12" id="KW-0408">Iron</keyword>
<dbReference type="Pfam" id="PF14720">
    <property type="entry name" value="NiFe_hyd_SSU_C"/>
    <property type="match status" value="1"/>
</dbReference>
<dbReference type="RefSeq" id="WP_245747915.1">
    <property type="nucleotide sequence ID" value="NZ_FOUJ01000002.1"/>
</dbReference>
<evidence type="ECO:0000256" key="1">
    <source>
        <dbReference type="ARBA" id="ARBA00001927"/>
    </source>
</evidence>
<feature type="binding site" evidence="12">
    <location>
        <position position="299"/>
    </location>
    <ligand>
        <name>[3Fe-4S] cluster</name>
        <dbReference type="ChEBI" id="CHEBI:21137"/>
    </ligand>
</feature>
<keyword evidence="5 12" id="KW-0004">4Fe-4S</keyword>
<evidence type="ECO:0000256" key="6">
    <source>
        <dbReference type="ARBA" id="ARBA00022723"/>
    </source>
</evidence>
<keyword evidence="10 12" id="KW-0411">Iron-sulfur</keyword>
<feature type="binding site" evidence="12">
    <location>
        <position position="167"/>
    </location>
    <ligand>
        <name>[4Fe-4S] cluster</name>
        <dbReference type="ChEBI" id="CHEBI:49883"/>
        <label>1</label>
    </ligand>
</feature>
<feature type="binding site" evidence="12">
    <location>
        <position position="318"/>
    </location>
    <ligand>
        <name>[3Fe-4S] cluster</name>
        <dbReference type="ChEBI" id="CHEBI:21137"/>
    </ligand>
</feature>
<protein>
    <submittedName>
        <fullName evidence="15">Hydrogenase small subunit</fullName>
    </submittedName>
</protein>
<feature type="domain" description="Cytochrome-c3 hydrogenase C-terminal" evidence="14">
    <location>
        <begin position="259"/>
        <end position="334"/>
    </location>
</feature>
<keyword evidence="11 12" id="KW-0003">3Fe-4S</keyword>
<dbReference type="GO" id="GO:0009055">
    <property type="term" value="F:electron transfer activity"/>
    <property type="evidence" value="ECO:0007669"/>
    <property type="project" value="TreeGrafter"/>
</dbReference>
<dbReference type="NCBIfam" id="TIGR01409">
    <property type="entry name" value="TAT_signal_seq"/>
    <property type="match status" value="1"/>
</dbReference>
<keyword evidence="16" id="KW-1185">Reference proteome</keyword>
<evidence type="ECO:0000259" key="13">
    <source>
        <dbReference type="Pfam" id="PF01058"/>
    </source>
</evidence>
<dbReference type="GO" id="GO:0051539">
    <property type="term" value="F:4 iron, 4 sulfur cluster binding"/>
    <property type="evidence" value="ECO:0007669"/>
    <property type="project" value="UniProtKB-KW"/>
</dbReference>
<evidence type="ECO:0000256" key="9">
    <source>
        <dbReference type="ARBA" id="ARBA00023004"/>
    </source>
</evidence>
<dbReference type="PANTHER" id="PTHR30013:SF7">
    <property type="entry name" value="HYDROGENASE-2 SMALL CHAIN"/>
    <property type="match status" value="1"/>
</dbReference>
<dbReference type="EMBL" id="FOUJ01000002">
    <property type="protein sequence ID" value="SFM40628.1"/>
    <property type="molecule type" value="Genomic_DNA"/>
</dbReference>
<dbReference type="Gene3D" id="3.40.50.700">
    <property type="entry name" value="NADH:ubiquinone oxidoreductase-like, 20kDa subunit"/>
    <property type="match status" value="1"/>
</dbReference>
<dbReference type="PROSITE" id="PS51318">
    <property type="entry name" value="TAT"/>
    <property type="match status" value="1"/>
</dbReference>
<feature type="binding site" evidence="12">
    <location>
        <position position="321"/>
    </location>
    <ligand>
        <name>[3Fe-4S] cluster</name>
        <dbReference type="ChEBI" id="CHEBI:21137"/>
    </ligand>
</feature>
<dbReference type="GO" id="GO:0016020">
    <property type="term" value="C:membrane"/>
    <property type="evidence" value="ECO:0007669"/>
    <property type="project" value="TreeGrafter"/>
</dbReference>
<evidence type="ECO:0000256" key="7">
    <source>
        <dbReference type="ARBA" id="ARBA00022729"/>
    </source>
</evidence>
<feature type="binding site" evidence="12">
    <location>
        <position position="264"/>
    </location>
    <ligand>
        <name>[4Fe-4S] cluster</name>
        <dbReference type="ChEBI" id="CHEBI:49883"/>
        <label>2</label>
    </ligand>
</feature>
<dbReference type="GO" id="GO:0044569">
    <property type="term" value="C:[Ni-Fe] hydrogenase complex"/>
    <property type="evidence" value="ECO:0007669"/>
    <property type="project" value="TreeGrafter"/>
</dbReference>
<dbReference type="GO" id="GO:0046872">
    <property type="term" value="F:metal ion binding"/>
    <property type="evidence" value="ECO:0007669"/>
    <property type="project" value="UniProtKB-KW"/>
</dbReference>
<name>A0A1I4QKM0_9EURY</name>
<dbReference type="InterPro" id="IPR037024">
    <property type="entry name" value="NiFe_Hase_small_N_sf"/>
</dbReference>
<dbReference type="InterPro" id="IPR001821">
    <property type="entry name" value="NiFe_hydrogenase_ssu"/>
</dbReference>
<keyword evidence="7" id="KW-0732">Signal</keyword>
<dbReference type="InterPro" id="IPR037148">
    <property type="entry name" value="NiFe-Hase_small_C_sf"/>
</dbReference>
<dbReference type="AlphaFoldDB" id="A0A1I4QKM0"/>
<keyword evidence="8" id="KW-0560">Oxidoreductase</keyword>
<comment type="similarity">
    <text evidence="4">Belongs to the [NiFe]/[NiFeSe] hydrogenase small subunit family.</text>
</comment>
<dbReference type="STRING" id="487685.SAMN04488696_1072"/>
<feature type="binding site" evidence="12">
    <location>
        <position position="59"/>
    </location>
    <ligand>
        <name>[4Fe-4S] cluster</name>
        <dbReference type="ChEBI" id="CHEBI:49883"/>
        <label>1</label>
    </ligand>
</feature>
<dbReference type="Proteomes" id="UP000198535">
    <property type="component" value="Unassembled WGS sequence"/>
</dbReference>
<comment type="cofactor">
    <cofactor evidence="1">
        <name>[3Fe-4S] cluster</name>
        <dbReference type="ChEBI" id="CHEBI:21137"/>
    </cofactor>
</comment>
<evidence type="ECO:0000256" key="8">
    <source>
        <dbReference type="ARBA" id="ARBA00023002"/>
    </source>
</evidence>
<dbReference type="GO" id="GO:0051538">
    <property type="term" value="F:3 iron, 4 sulfur cluster binding"/>
    <property type="evidence" value="ECO:0007669"/>
    <property type="project" value="UniProtKB-KW"/>
</dbReference>
<dbReference type="Gene3D" id="4.10.480.10">
    <property type="entry name" value="Cytochrome-c3 hydrogenase, C-terminal domain"/>
    <property type="match status" value="1"/>
</dbReference>
<dbReference type="GO" id="GO:0009061">
    <property type="term" value="P:anaerobic respiration"/>
    <property type="evidence" value="ECO:0007669"/>
    <property type="project" value="TreeGrafter"/>
</dbReference>
<evidence type="ECO:0000256" key="4">
    <source>
        <dbReference type="ARBA" id="ARBA00006605"/>
    </source>
</evidence>
<feature type="binding site" evidence="12">
    <location>
        <position position="261"/>
    </location>
    <ligand>
        <name>[4Fe-4S] cluster</name>
        <dbReference type="ChEBI" id="CHEBI:49883"/>
        <label>2</label>
    </ligand>
</feature>
<evidence type="ECO:0000256" key="10">
    <source>
        <dbReference type="ARBA" id="ARBA00023014"/>
    </source>
</evidence>
<evidence type="ECO:0000313" key="15">
    <source>
        <dbReference type="EMBL" id="SFM40628.1"/>
    </source>
</evidence>
<dbReference type="GO" id="GO:0009375">
    <property type="term" value="C:ferredoxin hydrogenase complex"/>
    <property type="evidence" value="ECO:0007669"/>
    <property type="project" value="InterPro"/>
</dbReference>
<feature type="domain" description="NADH:ubiquinone oxidoreductase-like 20kDa subunit" evidence="13">
    <location>
        <begin position="56"/>
        <end position="229"/>
    </location>
</feature>
<dbReference type="InterPro" id="IPR019546">
    <property type="entry name" value="TAT_signal_bac_arc"/>
</dbReference>
<gene>
    <name evidence="15" type="ORF">SAMN04488696_1072</name>
</gene>
<feature type="binding site" evidence="12">
    <location>
        <position position="216"/>
    </location>
    <ligand>
        <name>[4Fe-4S] cluster</name>
        <dbReference type="ChEBI" id="CHEBI:49883"/>
        <label>1</label>
    </ligand>
</feature>
<dbReference type="PIRSF" id="PIRSF000310">
    <property type="entry name" value="NiFe_hyd_ssu"/>
    <property type="match status" value="1"/>
</dbReference>
<reference evidence="16" key="1">
    <citation type="submission" date="2016-10" db="EMBL/GenBank/DDBJ databases">
        <authorList>
            <person name="Varghese N."/>
            <person name="Submissions S."/>
        </authorList>
    </citation>
    <scope>NUCLEOTIDE SEQUENCE [LARGE SCALE GENOMIC DNA]</scope>
    <source>
        <strain evidence="16">Mob M</strain>
    </source>
</reference>
<evidence type="ECO:0000256" key="3">
    <source>
        <dbReference type="ARBA" id="ARBA00004196"/>
    </source>
</evidence>
<evidence type="ECO:0000256" key="2">
    <source>
        <dbReference type="ARBA" id="ARBA00001966"/>
    </source>
</evidence>
<proteinExistence type="inferred from homology"/>
<sequence>MGELENTDFLSMDRRTFLKVVGAMGASAFLGLHRSEISKALELSKTRVIWIHGAECTGCSESVLNGRDPDIFQAIQKLSVDIAYHEMLIQQQGIFVDGELASTSELNSEIMLDEAIEEGGYILVVEGAIANGPDGTGKYCMYGERTFKELFTKAASNATFVLAIGMCATYGGINSANSEIVDLMDFRGVAFLRRDPSKGMLTELGIDRPVINIAGCPSNPDWVLLTLAAVILGKIDINDPDPILDEFKRPLVFFPENVTLHWNCPRRGYYDIGQFDTEFSGDACLWKLGCKGPYTHSDCALRKWNGSVNMCTQAGSPCISCCEPGFFDNSTPFYKNVQTVAPSNSETDSSFPSNENNEDTITPAAIGLGATAGATVIGSAAYAARRIVQKDDNKKEMDQ</sequence>
<feature type="binding site" evidence="12">
    <location>
        <position position="284"/>
    </location>
    <ligand>
        <name>[4Fe-4S] cluster</name>
        <dbReference type="ChEBI" id="CHEBI:49883"/>
        <label>2</label>
    </ligand>
</feature>
<evidence type="ECO:0000256" key="5">
    <source>
        <dbReference type="ARBA" id="ARBA00022485"/>
    </source>
</evidence>